<gene>
    <name evidence="1" type="ORF">M0R45_009501</name>
</gene>
<dbReference type="Proteomes" id="UP001457282">
    <property type="component" value="Unassembled WGS sequence"/>
</dbReference>
<reference evidence="1 2" key="1">
    <citation type="journal article" date="2023" name="G3 (Bethesda)">
        <title>A chromosome-length genome assembly and annotation of blackberry (Rubus argutus, cv. 'Hillquist').</title>
        <authorList>
            <person name="Bruna T."/>
            <person name="Aryal R."/>
            <person name="Dudchenko O."/>
            <person name="Sargent D.J."/>
            <person name="Mead D."/>
            <person name="Buti M."/>
            <person name="Cavallini A."/>
            <person name="Hytonen T."/>
            <person name="Andres J."/>
            <person name="Pham M."/>
            <person name="Weisz D."/>
            <person name="Mascagni F."/>
            <person name="Usai G."/>
            <person name="Natali L."/>
            <person name="Bassil N."/>
            <person name="Fernandez G.E."/>
            <person name="Lomsadze A."/>
            <person name="Armour M."/>
            <person name="Olukolu B."/>
            <person name="Poorten T."/>
            <person name="Britton C."/>
            <person name="Davik J."/>
            <person name="Ashrafi H."/>
            <person name="Aiden E.L."/>
            <person name="Borodovsky M."/>
            <person name="Worthington M."/>
        </authorList>
    </citation>
    <scope>NUCLEOTIDE SEQUENCE [LARGE SCALE GENOMIC DNA]</scope>
    <source>
        <strain evidence="1">PI 553951</strain>
    </source>
</reference>
<evidence type="ECO:0000313" key="2">
    <source>
        <dbReference type="Proteomes" id="UP001457282"/>
    </source>
</evidence>
<evidence type="ECO:0000313" key="1">
    <source>
        <dbReference type="EMBL" id="KAK9943911.1"/>
    </source>
</evidence>
<comment type="caution">
    <text evidence="1">The sequence shown here is derived from an EMBL/GenBank/DDBJ whole genome shotgun (WGS) entry which is preliminary data.</text>
</comment>
<proteinExistence type="predicted"/>
<accession>A0AAW1Y567</accession>
<organism evidence="1 2">
    <name type="scientific">Rubus argutus</name>
    <name type="common">Southern blackberry</name>
    <dbReference type="NCBI Taxonomy" id="59490"/>
    <lineage>
        <taxon>Eukaryota</taxon>
        <taxon>Viridiplantae</taxon>
        <taxon>Streptophyta</taxon>
        <taxon>Embryophyta</taxon>
        <taxon>Tracheophyta</taxon>
        <taxon>Spermatophyta</taxon>
        <taxon>Magnoliopsida</taxon>
        <taxon>eudicotyledons</taxon>
        <taxon>Gunneridae</taxon>
        <taxon>Pentapetalae</taxon>
        <taxon>rosids</taxon>
        <taxon>fabids</taxon>
        <taxon>Rosales</taxon>
        <taxon>Rosaceae</taxon>
        <taxon>Rosoideae</taxon>
        <taxon>Rosoideae incertae sedis</taxon>
        <taxon>Rubus</taxon>
    </lineage>
</organism>
<dbReference type="AlphaFoldDB" id="A0AAW1Y567"/>
<dbReference type="EMBL" id="JBEDUW010000002">
    <property type="protein sequence ID" value="KAK9943911.1"/>
    <property type="molecule type" value="Genomic_DNA"/>
</dbReference>
<sequence>MRRLEKFWACMLVEALWGLNPNGGSQFSLLIRSILKSSLMPVEVEFYLESTVASVVHDRLLTNESRRELVDNVKCLPPLNLQIRFSEALGTR</sequence>
<protein>
    <submittedName>
        <fullName evidence="1">Uncharacterized protein</fullName>
    </submittedName>
</protein>
<name>A0AAW1Y567_RUBAR</name>
<keyword evidence="2" id="KW-1185">Reference proteome</keyword>